<dbReference type="OrthoDB" id="5776602at2759"/>
<sequence>MNGREPALLNGYVRSCPREGSTGGCSSGHTCQKATNGLLVCCSNSYSRSEIKSANSDICPENRQPVLTPGTNELVYCDQTAYICADEKACLPKIKSDRYVCCSDIPKCPEGNAEVGFGEVLRKCTNSLECSPGNVCKPSNVDGVHLCCSAGAIPAGEILTSTAMTEIARVDGTEWVVIEG</sequence>
<dbReference type="Pfam" id="PF14625">
    <property type="entry name" value="Lustrin_cystein"/>
    <property type="match status" value="3"/>
</dbReference>
<dbReference type="AlphaFoldDB" id="A0A3P7J4R4"/>
<protein>
    <recommendedName>
        <fullName evidence="3">EB domain-containing protein</fullName>
    </recommendedName>
</protein>
<dbReference type="Proteomes" id="UP000270094">
    <property type="component" value="Unassembled WGS sequence"/>
</dbReference>
<evidence type="ECO:0000313" key="2">
    <source>
        <dbReference type="Proteomes" id="UP000270094"/>
    </source>
</evidence>
<evidence type="ECO:0000313" key="1">
    <source>
        <dbReference type="EMBL" id="VDM78126.1"/>
    </source>
</evidence>
<dbReference type="PANTHER" id="PTHR46339">
    <property type="entry name" value="PROTEIN CBG15282-RELATED"/>
    <property type="match status" value="1"/>
</dbReference>
<proteinExistence type="predicted"/>
<dbReference type="EMBL" id="UYYB01101067">
    <property type="protein sequence ID" value="VDM78126.1"/>
    <property type="molecule type" value="Genomic_DNA"/>
</dbReference>
<reference evidence="1 2" key="1">
    <citation type="submission" date="2018-11" db="EMBL/GenBank/DDBJ databases">
        <authorList>
            <consortium name="Pathogen Informatics"/>
        </authorList>
    </citation>
    <scope>NUCLEOTIDE SEQUENCE [LARGE SCALE GENOMIC DNA]</scope>
</reference>
<dbReference type="InterPro" id="IPR028150">
    <property type="entry name" value="Lustrin_cystein"/>
</dbReference>
<gene>
    <name evidence="1" type="ORF">SVUK_LOCUS13124</name>
</gene>
<dbReference type="InterPro" id="IPR006150">
    <property type="entry name" value="Cys_repeat_1"/>
</dbReference>
<organism evidence="1 2">
    <name type="scientific">Strongylus vulgaris</name>
    <name type="common">Blood worm</name>
    <dbReference type="NCBI Taxonomy" id="40348"/>
    <lineage>
        <taxon>Eukaryota</taxon>
        <taxon>Metazoa</taxon>
        <taxon>Ecdysozoa</taxon>
        <taxon>Nematoda</taxon>
        <taxon>Chromadorea</taxon>
        <taxon>Rhabditida</taxon>
        <taxon>Rhabditina</taxon>
        <taxon>Rhabditomorpha</taxon>
        <taxon>Strongyloidea</taxon>
        <taxon>Strongylidae</taxon>
        <taxon>Strongylus</taxon>
    </lineage>
</organism>
<dbReference type="SMART" id="SM00289">
    <property type="entry name" value="WR1"/>
    <property type="match status" value="3"/>
</dbReference>
<name>A0A3P7J4R4_STRVU</name>
<accession>A0A3P7J4R4</accession>
<keyword evidence="2" id="KW-1185">Reference proteome</keyword>
<dbReference type="InterPro" id="IPR053014">
    <property type="entry name" value="Cuticle_assoc_divergent"/>
</dbReference>
<evidence type="ECO:0008006" key="3">
    <source>
        <dbReference type="Google" id="ProtNLM"/>
    </source>
</evidence>